<dbReference type="Proteomes" id="UP000248863">
    <property type="component" value="Unassembled WGS sequence"/>
</dbReference>
<evidence type="ECO:0000256" key="2">
    <source>
        <dbReference type="ARBA" id="ARBA00022448"/>
    </source>
</evidence>
<keyword evidence="2" id="KW-0813">Transport</keyword>
<evidence type="ECO:0000256" key="5">
    <source>
        <dbReference type="ARBA" id="ARBA00023136"/>
    </source>
</evidence>
<evidence type="ECO:0000256" key="4">
    <source>
        <dbReference type="ARBA" id="ARBA00022989"/>
    </source>
</evidence>
<sequence>RAASPLIRPALLADPRLGAALFGNAVVSTVMMATLVVGPFHLARGFGLDPAPIGLVLAVGPLVAATTGVPAGYLVDRMGAARTTFVGLAAVAIGAALLAAVPVRLGIGGYVAAIAVATAGYALFQAANNTAVLAAVTADRRGVVSGMLNLSRNLGLVTGASVMGAVFAAATGASEIASAPPAAVAFGFRVTFLVGAGLAAVALIGMAVVGRVTRAATPD</sequence>
<feature type="non-terminal residue" evidence="8">
    <location>
        <position position="1"/>
    </location>
</feature>
<evidence type="ECO:0000256" key="6">
    <source>
        <dbReference type="SAM" id="Phobius"/>
    </source>
</evidence>
<evidence type="ECO:0000313" key="9">
    <source>
        <dbReference type="Proteomes" id="UP000248863"/>
    </source>
</evidence>
<feature type="domain" description="Major facilitator superfamily (MFS) profile" evidence="7">
    <location>
        <begin position="17"/>
        <end position="219"/>
    </location>
</feature>
<dbReference type="SUPFAM" id="SSF103473">
    <property type="entry name" value="MFS general substrate transporter"/>
    <property type="match status" value="1"/>
</dbReference>
<keyword evidence="9" id="KW-1185">Reference proteome</keyword>
<feature type="transmembrane region" description="Helical" evidence="6">
    <location>
        <begin position="107"/>
        <end position="124"/>
    </location>
</feature>
<dbReference type="RefSeq" id="WP_146618827.1">
    <property type="nucleotide sequence ID" value="NZ_NPEU01000243.1"/>
</dbReference>
<dbReference type="Gene3D" id="1.20.1250.20">
    <property type="entry name" value="MFS general substrate transporter like domains"/>
    <property type="match status" value="1"/>
</dbReference>
<comment type="subcellular location">
    <subcellularLocation>
        <location evidence="1">Membrane</location>
        <topology evidence="1">Multi-pass membrane protein</topology>
    </subcellularLocation>
</comment>
<dbReference type="InterPro" id="IPR020846">
    <property type="entry name" value="MFS_dom"/>
</dbReference>
<feature type="transmembrane region" description="Helical" evidence="6">
    <location>
        <begin position="154"/>
        <end position="174"/>
    </location>
</feature>
<name>A0A327KKJ7_9BRAD</name>
<evidence type="ECO:0000259" key="7">
    <source>
        <dbReference type="PROSITE" id="PS50850"/>
    </source>
</evidence>
<dbReference type="PROSITE" id="PS50850">
    <property type="entry name" value="MFS"/>
    <property type="match status" value="1"/>
</dbReference>
<dbReference type="PANTHER" id="PTHR42718:SF9">
    <property type="entry name" value="MAJOR FACILITATOR SUPERFAMILY MULTIDRUG TRANSPORTER MFSC"/>
    <property type="match status" value="1"/>
</dbReference>
<dbReference type="Pfam" id="PF07690">
    <property type="entry name" value="MFS_1"/>
    <property type="match status" value="1"/>
</dbReference>
<accession>A0A327KKJ7</accession>
<feature type="transmembrane region" description="Helical" evidence="6">
    <location>
        <begin position="21"/>
        <end position="41"/>
    </location>
</feature>
<feature type="transmembrane region" description="Helical" evidence="6">
    <location>
        <begin position="82"/>
        <end position="101"/>
    </location>
</feature>
<dbReference type="EMBL" id="NPEU01000243">
    <property type="protein sequence ID" value="RAI35828.1"/>
    <property type="molecule type" value="Genomic_DNA"/>
</dbReference>
<evidence type="ECO:0000313" key="8">
    <source>
        <dbReference type="EMBL" id="RAI35828.1"/>
    </source>
</evidence>
<keyword evidence="4 6" id="KW-1133">Transmembrane helix</keyword>
<keyword evidence="5 6" id="KW-0472">Membrane</keyword>
<dbReference type="GO" id="GO:0022857">
    <property type="term" value="F:transmembrane transporter activity"/>
    <property type="evidence" value="ECO:0007669"/>
    <property type="project" value="InterPro"/>
</dbReference>
<protein>
    <submittedName>
        <fullName evidence="8">MFS transporter</fullName>
    </submittedName>
</protein>
<evidence type="ECO:0000256" key="3">
    <source>
        <dbReference type="ARBA" id="ARBA00022692"/>
    </source>
</evidence>
<dbReference type="PANTHER" id="PTHR42718">
    <property type="entry name" value="MAJOR FACILITATOR SUPERFAMILY MULTIDRUG TRANSPORTER MFSC"/>
    <property type="match status" value="1"/>
</dbReference>
<keyword evidence="3 6" id="KW-0812">Transmembrane</keyword>
<dbReference type="AlphaFoldDB" id="A0A327KKJ7"/>
<organism evidence="8 9">
    <name type="scientific">Rhodoplanes elegans</name>
    <dbReference type="NCBI Taxonomy" id="29408"/>
    <lineage>
        <taxon>Bacteria</taxon>
        <taxon>Pseudomonadati</taxon>
        <taxon>Pseudomonadota</taxon>
        <taxon>Alphaproteobacteria</taxon>
        <taxon>Hyphomicrobiales</taxon>
        <taxon>Nitrobacteraceae</taxon>
        <taxon>Rhodoplanes</taxon>
    </lineage>
</organism>
<dbReference type="OrthoDB" id="9812221at2"/>
<proteinExistence type="predicted"/>
<dbReference type="InterPro" id="IPR011701">
    <property type="entry name" value="MFS"/>
</dbReference>
<feature type="transmembrane region" description="Helical" evidence="6">
    <location>
        <begin position="186"/>
        <end position="209"/>
    </location>
</feature>
<gene>
    <name evidence="8" type="ORF">CH338_18595</name>
</gene>
<dbReference type="GO" id="GO:0016020">
    <property type="term" value="C:membrane"/>
    <property type="evidence" value="ECO:0007669"/>
    <property type="project" value="UniProtKB-SubCell"/>
</dbReference>
<feature type="transmembrane region" description="Helical" evidence="6">
    <location>
        <begin position="53"/>
        <end position="75"/>
    </location>
</feature>
<evidence type="ECO:0000256" key="1">
    <source>
        <dbReference type="ARBA" id="ARBA00004141"/>
    </source>
</evidence>
<dbReference type="InterPro" id="IPR036259">
    <property type="entry name" value="MFS_trans_sf"/>
</dbReference>
<comment type="caution">
    <text evidence="8">The sequence shown here is derived from an EMBL/GenBank/DDBJ whole genome shotgun (WGS) entry which is preliminary data.</text>
</comment>
<reference evidence="8 9" key="1">
    <citation type="submission" date="2017-07" db="EMBL/GenBank/DDBJ databases">
        <title>Draft Genome Sequences of Select Purple Nonsulfur Bacteria.</title>
        <authorList>
            <person name="Lasarre B."/>
            <person name="Mckinlay J.B."/>
        </authorList>
    </citation>
    <scope>NUCLEOTIDE SEQUENCE [LARGE SCALE GENOMIC DNA]</scope>
    <source>
        <strain evidence="8 9">DSM 11907</strain>
    </source>
</reference>